<dbReference type="PATRIC" id="fig|345309.4.peg.2676"/>
<evidence type="ECO:0000256" key="1">
    <source>
        <dbReference type="SAM" id="SignalP"/>
    </source>
</evidence>
<keyword evidence="1" id="KW-0732">Signal</keyword>
<dbReference type="Proteomes" id="UP000033651">
    <property type="component" value="Unassembled WGS sequence"/>
</dbReference>
<dbReference type="OrthoDB" id="6064867at2"/>
<sequence length="70" mass="7736">MTKPVFLVTVVAPAAIALPTATALLEPPTASGERVFVERIRASNRREALVLTRRLYPQCQVYEKVVRAPC</sequence>
<evidence type="ECO:0000313" key="3">
    <source>
        <dbReference type="Proteomes" id="UP000033651"/>
    </source>
</evidence>
<gene>
    <name evidence="2" type="ORF">VI08_15345</name>
</gene>
<dbReference type="AlphaFoldDB" id="A0A0F3KFK8"/>
<keyword evidence="3" id="KW-1185">Reference proteome</keyword>
<dbReference type="RefSeq" id="WP_045830487.1">
    <property type="nucleotide sequence ID" value="NZ_JZRB01000034.1"/>
</dbReference>
<organism evidence="2 3">
    <name type="scientific">Luteibacter yeojuensis</name>
    <dbReference type="NCBI Taxonomy" id="345309"/>
    <lineage>
        <taxon>Bacteria</taxon>
        <taxon>Pseudomonadati</taxon>
        <taxon>Pseudomonadota</taxon>
        <taxon>Gammaproteobacteria</taxon>
        <taxon>Lysobacterales</taxon>
        <taxon>Rhodanobacteraceae</taxon>
        <taxon>Luteibacter</taxon>
    </lineage>
</organism>
<evidence type="ECO:0008006" key="4">
    <source>
        <dbReference type="Google" id="ProtNLM"/>
    </source>
</evidence>
<evidence type="ECO:0000313" key="2">
    <source>
        <dbReference type="EMBL" id="KJV30035.1"/>
    </source>
</evidence>
<feature type="chain" id="PRO_5002463008" description="UrcA family protein" evidence="1">
    <location>
        <begin position="24"/>
        <end position="70"/>
    </location>
</feature>
<proteinExistence type="predicted"/>
<name>A0A0F3KFK8_9GAMM</name>
<comment type="caution">
    <text evidence="2">The sequence shown here is derived from an EMBL/GenBank/DDBJ whole genome shotgun (WGS) entry which is preliminary data.</text>
</comment>
<accession>A0A0F3KFK8</accession>
<protein>
    <recommendedName>
        <fullName evidence="4">UrcA family protein</fullName>
    </recommendedName>
</protein>
<dbReference type="EMBL" id="JZRB01000034">
    <property type="protein sequence ID" value="KJV30035.1"/>
    <property type="molecule type" value="Genomic_DNA"/>
</dbReference>
<reference evidence="2 3" key="1">
    <citation type="submission" date="2015-03" db="EMBL/GenBank/DDBJ databases">
        <title>Draft genome sequence of Luteibacter yeojuensis strain SU11.</title>
        <authorList>
            <person name="Sulaiman J."/>
            <person name="Priya K."/>
            <person name="Chan K.-G."/>
        </authorList>
    </citation>
    <scope>NUCLEOTIDE SEQUENCE [LARGE SCALE GENOMIC DNA]</scope>
    <source>
        <strain evidence="2 3">SU11</strain>
    </source>
</reference>
<feature type="signal peptide" evidence="1">
    <location>
        <begin position="1"/>
        <end position="23"/>
    </location>
</feature>